<dbReference type="Gene3D" id="3.30.160.60">
    <property type="entry name" value="Classic Zinc Finger"/>
    <property type="match status" value="1"/>
</dbReference>
<sequence>MGSGQPGAHQQFLCKPCYLLFSSRAALQGHKASERAKSNGTSHFHCDICGEDLDSREAEQAHLAERQPPWHGLRCPGCGEVALERMSSLMAHVERGECPQIDARKVDAARGRKLAFPQRMEQATGKPIKNNFARYMPFYRPVVGDGAWAADTPGASARASLADMKEEEGEQEEGEGWLRMHDPDSPSFRPRRYFNRRSERFHCPGPYCQAALKTVPKFKAHLRSAHGARVFTCPGCFKRFGGLAAMAAHAESSSGRCRVRLSEGFPAYVDQLTGGLVEVTEDQYEDGSPVFRVPETAGSVYGEGSRVSVRQDAVPVSAQGSIRESFW</sequence>
<dbReference type="AlphaFoldDB" id="A0A0M9VS31"/>
<keyword evidence="3" id="KW-0863">Zinc-finger</keyword>
<dbReference type="GO" id="GO:0005634">
    <property type="term" value="C:nucleus"/>
    <property type="evidence" value="ECO:0007669"/>
    <property type="project" value="TreeGrafter"/>
</dbReference>
<protein>
    <submittedName>
        <fullName evidence="6">Zinc finger and BTB domain-containing protein 8A</fullName>
    </submittedName>
</protein>
<accession>A0A0M9VS31</accession>
<reference evidence="6 7" key="1">
    <citation type="submission" date="2015-07" db="EMBL/GenBank/DDBJ databases">
        <title>The genome of the fungus Escovopsis weberi, a specialized disease agent of ant agriculture.</title>
        <authorList>
            <person name="de Man T.J."/>
            <person name="Stajich J.E."/>
            <person name="Kubicek C.P."/>
            <person name="Chenthamara K."/>
            <person name="Atanasova L."/>
            <person name="Druzhinina I.S."/>
            <person name="Birnbaum S."/>
            <person name="Barribeau S.M."/>
            <person name="Teiling C."/>
            <person name="Suen G."/>
            <person name="Currie C."/>
            <person name="Gerardo N.M."/>
        </authorList>
    </citation>
    <scope>NUCLEOTIDE SEQUENCE [LARGE SCALE GENOMIC DNA]</scope>
</reference>
<gene>
    <name evidence="6" type="ORF">ESCO_005899</name>
</gene>
<dbReference type="STRING" id="150374.A0A0M9VS31"/>
<keyword evidence="2" id="KW-0677">Repeat</keyword>
<keyword evidence="7" id="KW-1185">Reference proteome</keyword>
<dbReference type="GO" id="GO:0000977">
    <property type="term" value="F:RNA polymerase II transcription regulatory region sequence-specific DNA binding"/>
    <property type="evidence" value="ECO:0007669"/>
    <property type="project" value="TreeGrafter"/>
</dbReference>
<proteinExistence type="predicted"/>
<dbReference type="Proteomes" id="UP000053831">
    <property type="component" value="Unassembled WGS sequence"/>
</dbReference>
<evidence type="ECO:0000259" key="5">
    <source>
        <dbReference type="PROSITE" id="PS00028"/>
    </source>
</evidence>
<keyword evidence="4" id="KW-0862">Zinc</keyword>
<dbReference type="InterPro" id="IPR013087">
    <property type="entry name" value="Znf_C2H2_type"/>
</dbReference>
<dbReference type="EMBL" id="LGSR01000028">
    <property type="protein sequence ID" value="KOS17105.1"/>
    <property type="molecule type" value="Genomic_DNA"/>
</dbReference>
<dbReference type="PANTHER" id="PTHR24409:SF295">
    <property type="entry name" value="AZ2-RELATED"/>
    <property type="match status" value="1"/>
</dbReference>
<dbReference type="PANTHER" id="PTHR24409">
    <property type="entry name" value="ZINC FINGER PROTEIN 142"/>
    <property type="match status" value="1"/>
</dbReference>
<evidence type="ECO:0000313" key="7">
    <source>
        <dbReference type="Proteomes" id="UP000053831"/>
    </source>
</evidence>
<dbReference type="PROSITE" id="PS00028">
    <property type="entry name" value="ZINC_FINGER_C2H2_1"/>
    <property type="match status" value="1"/>
</dbReference>
<dbReference type="GO" id="GO:0000981">
    <property type="term" value="F:DNA-binding transcription factor activity, RNA polymerase II-specific"/>
    <property type="evidence" value="ECO:0007669"/>
    <property type="project" value="TreeGrafter"/>
</dbReference>
<evidence type="ECO:0000313" key="6">
    <source>
        <dbReference type="EMBL" id="KOS17105.1"/>
    </source>
</evidence>
<feature type="domain" description="C2H2-type" evidence="5">
    <location>
        <begin position="203"/>
        <end position="226"/>
    </location>
</feature>
<evidence type="ECO:0000256" key="2">
    <source>
        <dbReference type="ARBA" id="ARBA00022737"/>
    </source>
</evidence>
<name>A0A0M9VS31_ESCWE</name>
<dbReference type="GO" id="GO:0008270">
    <property type="term" value="F:zinc ion binding"/>
    <property type="evidence" value="ECO:0007669"/>
    <property type="project" value="UniProtKB-KW"/>
</dbReference>
<evidence type="ECO:0000256" key="1">
    <source>
        <dbReference type="ARBA" id="ARBA00022723"/>
    </source>
</evidence>
<keyword evidence="1" id="KW-0479">Metal-binding</keyword>
<organism evidence="6 7">
    <name type="scientific">Escovopsis weberi</name>
    <dbReference type="NCBI Taxonomy" id="150374"/>
    <lineage>
        <taxon>Eukaryota</taxon>
        <taxon>Fungi</taxon>
        <taxon>Dikarya</taxon>
        <taxon>Ascomycota</taxon>
        <taxon>Pezizomycotina</taxon>
        <taxon>Sordariomycetes</taxon>
        <taxon>Hypocreomycetidae</taxon>
        <taxon>Hypocreales</taxon>
        <taxon>Hypocreaceae</taxon>
        <taxon>Escovopsis</taxon>
    </lineage>
</organism>
<evidence type="ECO:0000256" key="3">
    <source>
        <dbReference type="ARBA" id="ARBA00022771"/>
    </source>
</evidence>
<dbReference type="OrthoDB" id="8117402at2759"/>
<comment type="caution">
    <text evidence="6">The sequence shown here is derived from an EMBL/GenBank/DDBJ whole genome shotgun (WGS) entry which is preliminary data.</text>
</comment>
<evidence type="ECO:0000256" key="4">
    <source>
        <dbReference type="ARBA" id="ARBA00022833"/>
    </source>
</evidence>